<dbReference type="PROSITE" id="PS51257">
    <property type="entry name" value="PROKAR_LIPOPROTEIN"/>
    <property type="match status" value="1"/>
</dbReference>
<dbReference type="SMART" id="SM00028">
    <property type="entry name" value="TPR"/>
    <property type="match status" value="2"/>
</dbReference>
<keyword evidence="1" id="KW-0802">TPR repeat</keyword>
<evidence type="ECO:0000256" key="1">
    <source>
        <dbReference type="PROSITE-ProRule" id="PRU00339"/>
    </source>
</evidence>
<comment type="caution">
    <text evidence="2">The sequence shown here is derived from an EMBL/GenBank/DDBJ whole genome shotgun (WGS) entry which is preliminary data.</text>
</comment>
<gene>
    <name evidence="2" type="ORF">L3049_02610</name>
</gene>
<dbReference type="Pfam" id="PF13181">
    <property type="entry name" value="TPR_8"/>
    <property type="match status" value="1"/>
</dbReference>
<organism evidence="2 3">
    <name type="scientific">Paralabilibaculum antarcticum</name>
    <dbReference type="NCBI Taxonomy" id="2912572"/>
    <lineage>
        <taxon>Bacteria</taxon>
        <taxon>Pseudomonadati</taxon>
        <taxon>Bacteroidota</taxon>
        <taxon>Bacteroidia</taxon>
        <taxon>Marinilabiliales</taxon>
        <taxon>Marinifilaceae</taxon>
        <taxon>Paralabilibaculum</taxon>
    </lineage>
</organism>
<evidence type="ECO:0000313" key="3">
    <source>
        <dbReference type="Proteomes" id="UP001528920"/>
    </source>
</evidence>
<accession>A0ABT5VN63</accession>
<proteinExistence type="predicted"/>
<dbReference type="Proteomes" id="UP001528920">
    <property type="component" value="Unassembled WGS sequence"/>
</dbReference>
<evidence type="ECO:0000313" key="2">
    <source>
        <dbReference type="EMBL" id="MDE5416885.1"/>
    </source>
</evidence>
<dbReference type="RefSeq" id="WP_275108223.1">
    <property type="nucleotide sequence ID" value="NZ_JAKJSC010000001.1"/>
</dbReference>
<evidence type="ECO:0008006" key="4">
    <source>
        <dbReference type="Google" id="ProtNLM"/>
    </source>
</evidence>
<dbReference type="SUPFAM" id="SSF48452">
    <property type="entry name" value="TPR-like"/>
    <property type="match status" value="1"/>
</dbReference>
<sequence length="472" mass="54400">MNKLLLHITAKIRTAFLLVFLLFLSGCATYYMQNEAFNASFLRGDISGAEKILDQDKKNNRNKNRALFLLNKGTLAWMQEDYTAATNYFNEADLYIEDQRKSVGSEALAMLTNPMTKPYQPEDFENVMLNFYKALSYLEMGDSEKALVECRRVNEKLYALNDKYPKKFQNRYSDDAFAHTLMGLIYDSTGDSNNAFIAYRNALKIYEENYLKNFNTSAPLQLKKDLLRTAFQTGLNQEYENYKNEFGFDYQKKNNNEGDVILIWLSGLGPVKAEWSINFSALNGRDGYLTMVNNEENVTLPFFVGNMDRNTRSAFSDLDFVRVAFPKYQERIPFYTSADVRINNSTTYHLEKAQDLNAIAFKTLKDRMVREMANSLLRLATKKALESYARSKDENIGALLSIFNAVTEKADTRNWQTLPHSIHYTRIRLKEGKHQLILQVNYPGGGSKDQEIEVNVKAGKTNYFTFHNMESN</sequence>
<dbReference type="EMBL" id="JAKJSC010000001">
    <property type="protein sequence ID" value="MDE5416885.1"/>
    <property type="molecule type" value="Genomic_DNA"/>
</dbReference>
<dbReference type="PROSITE" id="PS50005">
    <property type="entry name" value="TPR"/>
    <property type="match status" value="1"/>
</dbReference>
<name>A0ABT5VN63_9BACT</name>
<feature type="repeat" description="TPR" evidence="1">
    <location>
        <begin position="176"/>
        <end position="209"/>
    </location>
</feature>
<keyword evidence="3" id="KW-1185">Reference proteome</keyword>
<reference evidence="2 3" key="1">
    <citation type="submission" date="2022-01" db="EMBL/GenBank/DDBJ databases">
        <title>Labilibaculum sp. nov, a marine bacterium isolated from Antarctica.</title>
        <authorList>
            <person name="Dai W."/>
        </authorList>
    </citation>
    <scope>NUCLEOTIDE SEQUENCE [LARGE SCALE GENOMIC DNA]</scope>
    <source>
        <strain evidence="2 3">DW002</strain>
    </source>
</reference>
<dbReference type="Gene3D" id="1.25.40.10">
    <property type="entry name" value="Tetratricopeptide repeat domain"/>
    <property type="match status" value="1"/>
</dbReference>
<dbReference type="InterPro" id="IPR011990">
    <property type="entry name" value="TPR-like_helical_dom_sf"/>
</dbReference>
<protein>
    <recommendedName>
        <fullName evidence="4">Tetratricopeptide repeat protein</fullName>
    </recommendedName>
</protein>
<dbReference type="InterPro" id="IPR019734">
    <property type="entry name" value="TPR_rpt"/>
</dbReference>